<gene>
    <name evidence="21" type="ORF">GDO54_015800</name>
</gene>
<feature type="domain" description="DED" evidence="18">
    <location>
        <begin position="1"/>
        <end position="33"/>
    </location>
</feature>
<dbReference type="PIRSF" id="PIRSF038001">
    <property type="entry name" value="Caspase_ICE"/>
    <property type="match status" value="1"/>
</dbReference>
<keyword evidence="11" id="KW-0865">Zymogen</keyword>
<feature type="active site" evidence="16">
    <location>
        <position position="205"/>
    </location>
</feature>
<evidence type="ECO:0000256" key="15">
    <source>
        <dbReference type="ARBA" id="ARBA00068172"/>
    </source>
</evidence>
<dbReference type="PROSITE" id="PS50168">
    <property type="entry name" value="DED"/>
    <property type="match status" value="1"/>
</dbReference>
<evidence type="ECO:0000313" key="21">
    <source>
        <dbReference type="EMBL" id="DBA20059.1"/>
    </source>
</evidence>
<dbReference type="InterPro" id="IPR001309">
    <property type="entry name" value="Pept_C14_p20"/>
</dbReference>
<comment type="caution">
    <text evidence="21">The sequence shown here is derived from an EMBL/GenBank/DDBJ whole genome shotgun (WGS) entry which is preliminary data.</text>
</comment>
<keyword evidence="12" id="KW-0539">Nucleus</keyword>
<dbReference type="Pfam" id="PF00656">
    <property type="entry name" value="Peptidase_C14"/>
    <property type="match status" value="1"/>
</dbReference>
<evidence type="ECO:0000256" key="16">
    <source>
        <dbReference type="PIRSR" id="PIRSR038001-1"/>
    </source>
</evidence>
<evidence type="ECO:0000256" key="11">
    <source>
        <dbReference type="ARBA" id="ARBA00023145"/>
    </source>
</evidence>
<sequence>MEKDLLVKEDNLEKLKKTLAVIGRQDLRQKILSCEKQEEQNCLSSAQEKMPIQENPTNEIKEDGSGKGRNLEQYTLDKNPHGWCVILNNEDFKIARNKNPKLNDRSGTNKDAEAIKRVFEKRHYIVEEHKNLTKQNMLDVMKEYGKKDHSQKDSFICFILSHGHTGTVLGVDGEEVPIRNLTSCFNGPNCYFLIGKPKIFFIQACQGGKFDTGVPYEEDSSTCTHESDGGSLPVTADFLTAYASTEGYVSLRDPTEGSVYIQNLCKALDDPLYIQEDLKDILTILQNDIADEVKRIRTVPVPVKQMPSYKSELRKKLILPPPENV</sequence>
<dbReference type="GO" id="GO:0006915">
    <property type="term" value="P:apoptotic process"/>
    <property type="evidence" value="ECO:0007669"/>
    <property type="project" value="UniProtKB-KW"/>
</dbReference>
<keyword evidence="6" id="KW-0645">Protease</keyword>
<evidence type="ECO:0000256" key="6">
    <source>
        <dbReference type="ARBA" id="ARBA00022670"/>
    </source>
</evidence>
<dbReference type="InterPro" id="IPR001875">
    <property type="entry name" value="DED_dom"/>
</dbReference>
<keyword evidence="22" id="KW-1185">Reference proteome</keyword>
<evidence type="ECO:0000256" key="4">
    <source>
        <dbReference type="ARBA" id="ARBA00022490"/>
    </source>
</evidence>
<dbReference type="EMBL" id="DYDO01000008">
    <property type="protein sequence ID" value="DBA20059.1"/>
    <property type="molecule type" value="Genomic_DNA"/>
</dbReference>
<keyword evidence="10" id="KW-0788">Thiol protease</keyword>
<dbReference type="GO" id="GO:0051604">
    <property type="term" value="P:protein maturation"/>
    <property type="evidence" value="ECO:0007669"/>
    <property type="project" value="UniProtKB-ARBA"/>
</dbReference>
<dbReference type="InterPro" id="IPR011600">
    <property type="entry name" value="Pept_C14_caspase"/>
</dbReference>
<reference evidence="21" key="1">
    <citation type="thesis" date="2020" institute="ProQuest LLC" country="789 East Eisenhower Parkway, Ann Arbor, MI, USA">
        <title>Comparative Genomics and Chromosome Evolution.</title>
        <authorList>
            <person name="Mudd A.B."/>
        </authorList>
    </citation>
    <scope>NUCLEOTIDE SEQUENCE</scope>
    <source>
        <strain evidence="21">1538</strain>
        <tissue evidence="21">Blood</tissue>
    </source>
</reference>
<dbReference type="GO" id="GO:0005886">
    <property type="term" value="C:plasma membrane"/>
    <property type="evidence" value="ECO:0007669"/>
    <property type="project" value="UniProtKB-ARBA"/>
</dbReference>
<feature type="domain" description="Caspase family p10" evidence="19">
    <location>
        <begin position="232"/>
        <end position="321"/>
    </location>
</feature>
<dbReference type="InterPro" id="IPR029030">
    <property type="entry name" value="Caspase-like_dom_sf"/>
</dbReference>
<dbReference type="PROSITE" id="PS50207">
    <property type="entry name" value="CASPASE_P10"/>
    <property type="match status" value="1"/>
</dbReference>
<dbReference type="PROSITE" id="PS01122">
    <property type="entry name" value="CASPASE_CYS"/>
    <property type="match status" value="1"/>
</dbReference>
<dbReference type="GO" id="GO:0043065">
    <property type="term" value="P:positive regulation of apoptotic process"/>
    <property type="evidence" value="ECO:0007669"/>
    <property type="project" value="UniProtKB-ARBA"/>
</dbReference>
<dbReference type="PANTHER" id="PTHR48169:SF4">
    <property type="entry name" value="CASPASE-8"/>
    <property type="match status" value="1"/>
</dbReference>
<evidence type="ECO:0000256" key="13">
    <source>
        <dbReference type="ARBA" id="ARBA00051626"/>
    </source>
</evidence>
<dbReference type="FunFam" id="3.40.50.1460:FF:000008">
    <property type="entry name" value="caspase-8 isoform X1"/>
    <property type="match status" value="1"/>
</dbReference>
<evidence type="ECO:0000256" key="8">
    <source>
        <dbReference type="ARBA" id="ARBA00022737"/>
    </source>
</evidence>
<dbReference type="GO" id="GO:0006508">
    <property type="term" value="P:proteolysis"/>
    <property type="evidence" value="ECO:0007669"/>
    <property type="project" value="UniProtKB-KW"/>
</dbReference>
<dbReference type="GO" id="GO:0005634">
    <property type="term" value="C:nucleus"/>
    <property type="evidence" value="ECO:0007669"/>
    <property type="project" value="UniProtKB-SubCell"/>
</dbReference>
<dbReference type="InterPro" id="IPR016129">
    <property type="entry name" value="Caspase_his_AS"/>
</dbReference>
<keyword evidence="5" id="KW-0597">Phosphoprotein</keyword>
<evidence type="ECO:0000313" key="22">
    <source>
        <dbReference type="Proteomes" id="UP001181693"/>
    </source>
</evidence>
<evidence type="ECO:0000259" key="18">
    <source>
        <dbReference type="PROSITE" id="PS50168"/>
    </source>
</evidence>
<dbReference type="Gene3D" id="3.40.50.1460">
    <property type="match status" value="1"/>
</dbReference>
<evidence type="ECO:0000259" key="20">
    <source>
        <dbReference type="PROSITE" id="PS50208"/>
    </source>
</evidence>
<dbReference type="SUPFAM" id="SSF52129">
    <property type="entry name" value="Caspase-like"/>
    <property type="match status" value="1"/>
</dbReference>
<dbReference type="PROSITE" id="PS01121">
    <property type="entry name" value="CASPASE_HIS"/>
    <property type="match status" value="1"/>
</dbReference>
<dbReference type="EC" id="3.4.22.61" evidence="14"/>
<dbReference type="PROSITE" id="PS50208">
    <property type="entry name" value="CASPASE_P20"/>
    <property type="match status" value="1"/>
</dbReference>
<comment type="catalytic activity">
    <reaction evidence="13">
        <text>Strict requirement for Asp at position P1 and has a preferred cleavage sequence of (Leu/Asp/Val)-Glu-Thr-Asp-|-(Gly/Ser/Ala).</text>
        <dbReference type="EC" id="3.4.22.61"/>
    </reaction>
</comment>
<organism evidence="21 22">
    <name type="scientific">Pyxicephalus adspersus</name>
    <name type="common">African bullfrog</name>
    <dbReference type="NCBI Taxonomy" id="30357"/>
    <lineage>
        <taxon>Eukaryota</taxon>
        <taxon>Metazoa</taxon>
        <taxon>Chordata</taxon>
        <taxon>Craniata</taxon>
        <taxon>Vertebrata</taxon>
        <taxon>Euteleostomi</taxon>
        <taxon>Amphibia</taxon>
        <taxon>Batrachia</taxon>
        <taxon>Anura</taxon>
        <taxon>Neobatrachia</taxon>
        <taxon>Ranoidea</taxon>
        <taxon>Pyxicephalidae</taxon>
        <taxon>Pyxicephalinae</taxon>
        <taxon>Pyxicephalus</taxon>
    </lineage>
</organism>
<keyword evidence="9" id="KW-0378">Hydrolase</keyword>
<feature type="active site" evidence="16">
    <location>
        <position position="162"/>
    </location>
</feature>
<keyword evidence="7" id="KW-0053">Apoptosis</keyword>
<dbReference type="Proteomes" id="UP001181693">
    <property type="component" value="Unassembled WGS sequence"/>
</dbReference>
<keyword evidence="4" id="KW-0963">Cytoplasm</keyword>
<keyword evidence="8" id="KW-0677">Repeat</keyword>
<evidence type="ECO:0000256" key="1">
    <source>
        <dbReference type="ARBA" id="ARBA00004123"/>
    </source>
</evidence>
<dbReference type="InterPro" id="IPR015917">
    <property type="entry name" value="Pept_C14A"/>
</dbReference>
<protein>
    <recommendedName>
        <fullName evidence="15">Caspase-8</fullName>
        <ecNumber evidence="14">3.4.22.61</ecNumber>
    </recommendedName>
</protein>
<accession>A0AAV2ZZ67</accession>
<evidence type="ECO:0000256" key="3">
    <source>
        <dbReference type="ARBA" id="ARBA00010134"/>
    </source>
</evidence>
<evidence type="ECO:0000256" key="12">
    <source>
        <dbReference type="ARBA" id="ARBA00023242"/>
    </source>
</evidence>
<evidence type="ECO:0000256" key="17">
    <source>
        <dbReference type="RuleBase" id="RU003971"/>
    </source>
</evidence>
<dbReference type="InterPro" id="IPR002138">
    <property type="entry name" value="Pept_C14_p10"/>
</dbReference>
<dbReference type="GO" id="GO:0005737">
    <property type="term" value="C:cytoplasm"/>
    <property type="evidence" value="ECO:0007669"/>
    <property type="project" value="UniProtKB-SubCell"/>
</dbReference>
<dbReference type="PANTHER" id="PTHR48169">
    <property type="entry name" value="DED DOMAIN-CONTAINING PROTEIN"/>
    <property type="match status" value="1"/>
</dbReference>
<comment type="similarity">
    <text evidence="3 17">Belongs to the peptidase C14A family.</text>
</comment>
<evidence type="ECO:0000256" key="10">
    <source>
        <dbReference type="ARBA" id="ARBA00022807"/>
    </source>
</evidence>
<dbReference type="InterPro" id="IPR033139">
    <property type="entry name" value="Caspase_cys_AS"/>
</dbReference>
<evidence type="ECO:0000256" key="5">
    <source>
        <dbReference type="ARBA" id="ARBA00022553"/>
    </source>
</evidence>
<feature type="domain" description="Caspase family p20" evidence="20">
    <location>
        <begin position="80"/>
        <end position="209"/>
    </location>
</feature>
<evidence type="ECO:0000256" key="14">
    <source>
        <dbReference type="ARBA" id="ARBA00066479"/>
    </source>
</evidence>
<evidence type="ECO:0000256" key="2">
    <source>
        <dbReference type="ARBA" id="ARBA00004496"/>
    </source>
</evidence>
<dbReference type="GO" id="GO:0032991">
    <property type="term" value="C:protein-containing complex"/>
    <property type="evidence" value="ECO:0007669"/>
    <property type="project" value="UniProtKB-ARBA"/>
</dbReference>
<evidence type="ECO:0000259" key="19">
    <source>
        <dbReference type="PROSITE" id="PS50207"/>
    </source>
</evidence>
<dbReference type="SMART" id="SM00115">
    <property type="entry name" value="CASc"/>
    <property type="match status" value="1"/>
</dbReference>
<evidence type="ECO:0000256" key="7">
    <source>
        <dbReference type="ARBA" id="ARBA00022703"/>
    </source>
</evidence>
<dbReference type="AlphaFoldDB" id="A0AAV2ZZ67"/>
<evidence type="ECO:0000256" key="9">
    <source>
        <dbReference type="ARBA" id="ARBA00022801"/>
    </source>
</evidence>
<dbReference type="CDD" id="cd00032">
    <property type="entry name" value="CASc"/>
    <property type="match status" value="1"/>
</dbReference>
<dbReference type="GO" id="GO:0004197">
    <property type="term" value="F:cysteine-type endopeptidase activity"/>
    <property type="evidence" value="ECO:0007669"/>
    <property type="project" value="InterPro"/>
</dbReference>
<proteinExistence type="inferred from homology"/>
<dbReference type="PRINTS" id="PR00376">
    <property type="entry name" value="IL1BCENZYME"/>
</dbReference>
<comment type="subcellular location">
    <subcellularLocation>
        <location evidence="2">Cytoplasm</location>
    </subcellularLocation>
    <subcellularLocation>
        <location evidence="1">Nucleus</location>
    </subcellularLocation>
</comment>
<name>A0AAV2ZZ67_PYXAD</name>